<keyword evidence="2" id="KW-1185">Reference proteome</keyword>
<dbReference type="Proteomes" id="UP001231649">
    <property type="component" value="Chromosome 30"/>
</dbReference>
<name>A0ACC2Q487_9NEOP</name>
<accession>A0ACC2Q487</accession>
<proteinExistence type="predicted"/>
<comment type="caution">
    <text evidence="1">The sequence shown here is derived from an EMBL/GenBank/DDBJ whole genome shotgun (WGS) entry which is preliminary data.</text>
</comment>
<protein>
    <submittedName>
        <fullName evidence="1">Uncharacterized protein</fullName>
    </submittedName>
</protein>
<reference evidence="1" key="1">
    <citation type="submission" date="2023-03" db="EMBL/GenBank/DDBJ databases">
        <title>Chromosome-level genomes of two armyworms, Mythimna separata and Mythimna loreyi, provide insights into the biosynthesis and reception of sex pheromones.</title>
        <authorList>
            <person name="Zhao H."/>
        </authorList>
    </citation>
    <scope>NUCLEOTIDE SEQUENCE</scope>
    <source>
        <strain evidence="1">BeijingLab</strain>
    </source>
</reference>
<dbReference type="EMBL" id="CM056806">
    <property type="protein sequence ID" value="KAJ8704764.1"/>
    <property type="molecule type" value="Genomic_DNA"/>
</dbReference>
<gene>
    <name evidence="1" type="ORF">PYW08_012084</name>
</gene>
<evidence type="ECO:0000313" key="2">
    <source>
        <dbReference type="Proteomes" id="UP001231649"/>
    </source>
</evidence>
<sequence>MKTLPLIFLLLKCTQGLPRVDPLVDTSAGLIRGLQSQDGDYAVFLGVPYAVVDENNPFSAATPHPGFNHTFEAYNDDTSCPQFSNNVAIGTIQCLQLNLYVPNSADSHHTLPVMVYFHGGAFIRGQKSERELSPKFLVRHDVIVVTFNYRVGAYGFLCVSEPELNNQGLKDQLLAMKWIKDNIAAFGGDVNRITAFGHSAGAMSLDIQLLGTEGLVHRAIVKSGSALTTWVVTEQDDTLVLNVADRLGYEGDDLKEAVKFLSTIDPLEVIETANDVMFFGFGHPHTRPCIEGKVNDAVLEDFPINLQPKVKGMDIMIGHTSKEAKFMYADNSNNDFYRNYEFEEELGFIFEDIPDVDTVKHFYIGDRVISEELQSVILDYGSDLAFNYPADMTVDRYINARANKVFRFMFSYEGGRNKAKISRNFTSDGVSHGDDTAYLFDVPMFRDTTPSEDDQKIIDAMTTMWTNFAKYGDPTPSISNATPVKWQSADQSRRPYLNIDKQITLESRVFHDRMAFWDLYYKLYADKIKGYKMDVSE</sequence>
<evidence type="ECO:0000313" key="1">
    <source>
        <dbReference type="EMBL" id="KAJ8704764.1"/>
    </source>
</evidence>
<organism evidence="1 2">
    <name type="scientific">Mythimna loreyi</name>
    <dbReference type="NCBI Taxonomy" id="667449"/>
    <lineage>
        <taxon>Eukaryota</taxon>
        <taxon>Metazoa</taxon>
        <taxon>Ecdysozoa</taxon>
        <taxon>Arthropoda</taxon>
        <taxon>Hexapoda</taxon>
        <taxon>Insecta</taxon>
        <taxon>Pterygota</taxon>
        <taxon>Neoptera</taxon>
        <taxon>Endopterygota</taxon>
        <taxon>Lepidoptera</taxon>
        <taxon>Glossata</taxon>
        <taxon>Ditrysia</taxon>
        <taxon>Noctuoidea</taxon>
        <taxon>Noctuidae</taxon>
        <taxon>Noctuinae</taxon>
        <taxon>Hadenini</taxon>
        <taxon>Mythimna</taxon>
    </lineage>
</organism>